<evidence type="ECO:0000256" key="4">
    <source>
        <dbReference type="ARBA" id="ARBA00023274"/>
    </source>
</evidence>
<keyword evidence="3 7" id="KW-0689">Ribosomal protein</keyword>
<dbReference type="Pfam" id="PF01250">
    <property type="entry name" value="Ribosomal_S6"/>
    <property type="match status" value="1"/>
</dbReference>
<dbReference type="GO" id="GO:0006412">
    <property type="term" value="P:translation"/>
    <property type="evidence" value="ECO:0007669"/>
    <property type="project" value="UniProtKB-UniRule"/>
</dbReference>
<dbReference type="GO" id="GO:0005840">
    <property type="term" value="C:ribosome"/>
    <property type="evidence" value="ECO:0007669"/>
    <property type="project" value="UniProtKB-KW"/>
</dbReference>
<comment type="similarity">
    <text evidence="2 7">Belongs to the bacterial ribosomal protein bS6 family.</text>
</comment>
<dbReference type="NCBIfam" id="TIGR00165">
    <property type="entry name" value="S18"/>
    <property type="match status" value="1"/>
</dbReference>
<dbReference type="Proteomes" id="UP000325155">
    <property type="component" value="Chromosome"/>
</dbReference>
<dbReference type="Gene3D" id="4.10.640.10">
    <property type="entry name" value="Ribosomal protein S18"/>
    <property type="match status" value="1"/>
</dbReference>
<sequence>MRNYRLVCALEQNLSADEAQLHVEKIVQYIKENNGELGGVRNFGLAKTAYEMNRNARAHYFVVDFNLDPLKLKDMKRLIDINDKFLRDLIVKLDKFDKPLDRLTLGIEGKVKERKSELMLGESAFLNNLSQFISPYGKILSRYIIGISAKQMRCLSQAIKRARYIGLMPFRVQQ</sequence>
<keyword evidence="10" id="KW-1185">Reference proteome</keyword>
<dbReference type="NCBIfam" id="TIGR00166">
    <property type="entry name" value="S6"/>
    <property type="match status" value="1"/>
</dbReference>
<dbReference type="InterPro" id="IPR036870">
    <property type="entry name" value="Ribosomal_bS18_sf"/>
</dbReference>
<dbReference type="AlphaFoldDB" id="A0A5C0UDX4"/>
<evidence type="ECO:0000256" key="5">
    <source>
        <dbReference type="ARBA" id="ARBA00035104"/>
    </source>
</evidence>
<evidence type="ECO:0000256" key="2">
    <source>
        <dbReference type="ARBA" id="ARBA00009512"/>
    </source>
</evidence>
<dbReference type="KEGG" id="cip:FZC35_00675"/>
<dbReference type="InterPro" id="IPR020814">
    <property type="entry name" value="Ribosomal_S6_plastid/chlpt"/>
</dbReference>
<dbReference type="GO" id="GO:0003735">
    <property type="term" value="F:structural constituent of ribosome"/>
    <property type="evidence" value="ECO:0007669"/>
    <property type="project" value="InterPro"/>
</dbReference>
<dbReference type="PANTHER" id="PTHR13479:SF40">
    <property type="entry name" value="SMALL RIBOSOMAL SUBUNIT PROTEIN BS18M"/>
    <property type="match status" value="1"/>
</dbReference>
<dbReference type="Pfam" id="PF01084">
    <property type="entry name" value="Ribosomal_S18"/>
    <property type="match status" value="1"/>
</dbReference>
<dbReference type="InterPro" id="IPR001648">
    <property type="entry name" value="Ribosomal_bS18"/>
</dbReference>
<evidence type="ECO:0000256" key="3">
    <source>
        <dbReference type="ARBA" id="ARBA00022980"/>
    </source>
</evidence>
<evidence type="ECO:0000256" key="7">
    <source>
        <dbReference type="HAMAP-Rule" id="MF_00360"/>
    </source>
</evidence>
<dbReference type="GO" id="GO:0070181">
    <property type="term" value="F:small ribosomal subunit rRNA binding"/>
    <property type="evidence" value="ECO:0007669"/>
    <property type="project" value="TreeGrafter"/>
</dbReference>
<reference evidence="9 10" key="1">
    <citation type="submission" date="2019-08" db="EMBL/GenBank/DDBJ databases">
        <title>Highly reduced genomes of protist endosymbionts show evolutionary convergence.</title>
        <authorList>
            <person name="George E."/>
            <person name="Husnik F."/>
            <person name="Tashyreva D."/>
            <person name="Prokopchuk G."/>
            <person name="Horak A."/>
            <person name="Kwong W.K."/>
            <person name="Lukes J."/>
            <person name="Keeling P.J."/>
        </authorList>
    </citation>
    <scope>NUCLEOTIDE SEQUENCE [LARGE SCALE GENOMIC DNA]</scope>
    <source>
        <strain evidence="9">1605</strain>
    </source>
</reference>
<dbReference type="EMBL" id="CP043315">
    <property type="protein sequence ID" value="QEK37900.1"/>
    <property type="molecule type" value="Genomic_DNA"/>
</dbReference>
<dbReference type="SUPFAM" id="SSF54995">
    <property type="entry name" value="Ribosomal protein S6"/>
    <property type="match status" value="1"/>
</dbReference>
<dbReference type="PANTHER" id="PTHR13479">
    <property type="entry name" value="30S RIBOSOMAL PROTEIN S18"/>
    <property type="match status" value="1"/>
</dbReference>
<dbReference type="HAMAP" id="MF_00360">
    <property type="entry name" value="Ribosomal_bS6"/>
    <property type="match status" value="1"/>
</dbReference>
<evidence type="ECO:0000256" key="1">
    <source>
        <dbReference type="ARBA" id="ARBA00005589"/>
    </source>
</evidence>
<dbReference type="InterPro" id="IPR035980">
    <property type="entry name" value="Ribosomal_bS6_sf"/>
</dbReference>
<comment type="similarity">
    <text evidence="1 8">Belongs to the bacterial ribosomal protein bS18 family.</text>
</comment>
<dbReference type="RefSeq" id="WP_148980747.1">
    <property type="nucleotide sequence ID" value="NZ_CP043315.1"/>
</dbReference>
<evidence type="ECO:0000313" key="10">
    <source>
        <dbReference type="Proteomes" id="UP000325155"/>
    </source>
</evidence>
<comment type="function">
    <text evidence="5 7">Binds together with bS18 to 16S ribosomal RNA.</text>
</comment>
<proteinExistence type="inferred from homology"/>
<keyword evidence="7" id="KW-0694">RNA-binding</keyword>
<dbReference type="Gene3D" id="3.30.70.60">
    <property type="match status" value="1"/>
</dbReference>
<dbReference type="CDD" id="cd00473">
    <property type="entry name" value="bS6"/>
    <property type="match status" value="1"/>
</dbReference>
<dbReference type="OrthoDB" id="9812702at2"/>
<organism evidence="9 10">
    <name type="scientific">Candidatus Cytomitobacter indipagum</name>
    <dbReference type="NCBI Taxonomy" id="2601575"/>
    <lineage>
        <taxon>Bacteria</taxon>
        <taxon>Pseudomonadati</taxon>
        <taxon>Pseudomonadota</taxon>
        <taxon>Alphaproteobacteria</taxon>
        <taxon>Holosporales</taxon>
        <taxon>Holosporaceae</taxon>
        <taxon>Candidatus Cytomitobacter</taxon>
    </lineage>
</organism>
<keyword evidence="7" id="KW-0699">rRNA-binding</keyword>
<dbReference type="PRINTS" id="PR00974">
    <property type="entry name" value="RIBOSOMALS18"/>
</dbReference>
<protein>
    <recommendedName>
        <fullName evidence="6 7">Small ribosomal subunit protein bS6</fullName>
    </recommendedName>
</protein>
<evidence type="ECO:0000256" key="6">
    <source>
        <dbReference type="ARBA" id="ARBA00035294"/>
    </source>
</evidence>
<keyword evidence="4 7" id="KW-0687">Ribonucleoprotein</keyword>
<dbReference type="GO" id="GO:1990904">
    <property type="term" value="C:ribonucleoprotein complex"/>
    <property type="evidence" value="ECO:0007669"/>
    <property type="project" value="UniProtKB-KW"/>
</dbReference>
<dbReference type="SUPFAM" id="SSF46911">
    <property type="entry name" value="Ribosomal protein S18"/>
    <property type="match status" value="1"/>
</dbReference>
<gene>
    <name evidence="7 9" type="primary">rpsF</name>
    <name evidence="9" type="ORF">FZC35_00675</name>
</gene>
<evidence type="ECO:0000256" key="8">
    <source>
        <dbReference type="RuleBase" id="RU003910"/>
    </source>
</evidence>
<name>A0A5C0UDX4_9PROT</name>
<evidence type="ECO:0000313" key="9">
    <source>
        <dbReference type="EMBL" id="QEK37900.1"/>
    </source>
</evidence>
<dbReference type="InterPro" id="IPR000529">
    <property type="entry name" value="Ribosomal_bS6"/>
</dbReference>
<dbReference type="InterPro" id="IPR014717">
    <property type="entry name" value="Transl_elong_EF1B/ribsomal_bS6"/>
</dbReference>
<accession>A0A5C0UDX4</accession>